<comment type="caution">
    <text evidence="2">The sequence shown here is derived from an EMBL/GenBank/DDBJ whole genome shotgun (WGS) entry which is preliminary data.</text>
</comment>
<accession>A0A2P5A926</accession>
<sequence length="283" mass="32054">LDDINDIKYLRLPSSKLGHEIVKEDRIGDDHHGHMHHVDHDDDASLHTHHDPTELRYSVFFNLEDLKVGLTKPIYFPKKKHSSPLLPRQSAASVPFSLKQLPNILKLFSLPQGSPEAKAAEFTLRMCESKTVMGEIRICATSFESMLDFIRSIFGMENIGHGLTLLTTTFYNDSKTFFQNYTVLEVPKEIPTPKMVACHLMEFPYAVYGCHTQMSDRKVYKISLRGEKGDKVVAIAVCHMDTSEWEPNHPSFKALGFGPGMAPVCHFFPDETNLLWLPSTVPV</sequence>
<dbReference type="EMBL" id="JXTC01001051">
    <property type="protein sequence ID" value="PON33042.1"/>
    <property type="molecule type" value="Genomic_DNA"/>
</dbReference>
<dbReference type="PANTHER" id="PTHR31236">
    <property type="entry name" value="BURP DOMAIN PROTEIN USPL1-LIKE"/>
    <property type="match status" value="1"/>
</dbReference>
<dbReference type="PROSITE" id="PS51277">
    <property type="entry name" value="BURP"/>
    <property type="match status" value="1"/>
</dbReference>
<name>A0A2P5A926_TREOI</name>
<organism evidence="2 3">
    <name type="scientific">Trema orientale</name>
    <name type="common">Charcoal tree</name>
    <name type="synonym">Celtis orientalis</name>
    <dbReference type="NCBI Taxonomy" id="63057"/>
    <lineage>
        <taxon>Eukaryota</taxon>
        <taxon>Viridiplantae</taxon>
        <taxon>Streptophyta</taxon>
        <taxon>Embryophyta</taxon>
        <taxon>Tracheophyta</taxon>
        <taxon>Spermatophyta</taxon>
        <taxon>Magnoliopsida</taxon>
        <taxon>eudicotyledons</taxon>
        <taxon>Gunneridae</taxon>
        <taxon>Pentapetalae</taxon>
        <taxon>rosids</taxon>
        <taxon>fabids</taxon>
        <taxon>Rosales</taxon>
        <taxon>Cannabaceae</taxon>
        <taxon>Trema</taxon>
    </lineage>
</organism>
<dbReference type="InParanoid" id="A0A2P5A926"/>
<reference evidence="3" key="1">
    <citation type="submission" date="2016-06" db="EMBL/GenBank/DDBJ databases">
        <title>Parallel loss of symbiosis genes in relatives of nitrogen-fixing non-legume Parasponia.</title>
        <authorList>
            <person name="Van Velzen R."/>
            <person name="Holmer R."/>
            <person name="Bu F."/>
            <person name="Rutten L."/>
            <person name="Van Zeijl A."/>
            <person name="Liu W."/>
            <person name="Santuari L."/>
            <person name="Cao Q."/>
            <person name="Sharma T."/>
            <person name="Shen D."/>
            <person name="Roswanjaya Y."/>
            <person name="Wardhani T."/>
            <person name="Kalhor M.S."/>
            <person name="Jansen J."/>
            <person name="Van den Hoogen J."/>
            <person name="Gungor B."/>
            <person name="Hartog M."/>
            <person name="Hontelez J."/>
            <person name="Verver J."/>
            <person name="Yang W.-C."/>
            <person name="Schijlen E."/>
            <person name="Repin R."/>
            <person name="Schilthuizen M."/>
            <person name="Schranz E."/>
            <person name="Heidstra R."/>
            <person name="Miyata K."/>
            <person name="Fedorova E."/>
            <person name="Kohlen W."/>
            <person name="Bisseling T."/>
            <person name="Smit S."/>
            <person name="Geurts R."/>
        </authorList>
    </citation>
    <scope>NUCLEOTIDE SEQUENCE [LARGE SCALE GENOMIC DNA]</scope>
    <source>
        <strain evidence="3">cv. RG33-2</strain>
    </source>
</reference>
<dbReference type="Proteomes" id="UP000237000">
    <property type="component" value="Unassembled WGS sequence"/>
</dbReference>
<proteinExistence type="predicted"/>
<dbReference type="OrthoDB" id="684044at2759"/>
<feature type="domain" description="BURP" evidence="1">
    <location>
        <begin position="60"/>
        <end position="279"/>
    </location>
</feature>
<gene>
    <name evidence="2" type="ORF">TorRG33x02_355620</name>
</gene>
<evidence type="ECO:0000313" key="3">
    <source>
        <dbReference type="Proteomes" id="UP000237000"/>
    </source>
</evidence>
<dbReference type="InterPro" id="IPR044816">
    <property type="entry name" value="BURP"/>
</dbReference>
<protein>
    <submittedName>
        <fullName evidence="2">BURP domain containing protein</fullName>
    </submittedName>
</protein>
<keyword evidence="3" id="KW-1185">Reference proteome</keyword>
<dbReference type="SMART" id="SM01045">
    <property type="entry name" value="BURP"/>
    <property type="match status" value="1"/>
</dbReference>
<dbReference type="InterPro" id="IPR004873">
    <property type="entry name" value="BURP_dom"/>
</dbReference>
<feature type="non-terminal residue" evidence="2">
    <location>
        <position position="1"/>
    </location>
</feature>
<dbReference type="PANTHER" id="PTHR31236:SF32">
    <property type="entry name" value="BURP DOMAIN PROTEIN USPL1-LIKE"/>
    <property type="match status" value="1"/>
</dbReference>
<dbReference type="AlphaFoldDB" id="A0A2P5A926"/>
<evidence type="ECO:0000259" key="1">
    <source>
        <dbReference type="PROSITE" id="PS51277"/>
    </source>
</evidence>
<dbReference type="STRING" id="63057.A0A2P5A926"/>
<dbReference type="Pfam" id="PF03181">
    <property type="entry name" value="BURP"/>
    <property type="match status" value="1"/>
</dbReference>
<evidence type="ECO:0000313" key="2">
    <source>
        <dbReference type="EMBL" id="PON33042.1"/>
    </source>
</evidence>